<dbReference type="Proteomes" id="UP001156641">
    <property type="component" value="Unassembled WGS sequence"/>
</dbReference>
<protein>
    <recommendedName>
        <fullName evidence="4">RND efflux pump membrane fusion protein barrel-sandwich domain-containing protein</fullName>
    </recommendedName>
</protein>
<keyword evidence="3" id="KW-1185">Reference proteome</keyword>
<dbReference type="Gene3D" id="2.40.50.100">
    <property type="match status" value="1"/>
</dbReference>
<reference evidence="3" key="1">
    <citation type="journal article" date="2019" name="Int. J. Syst. Evol. Microbiol.">
        <title>The Global Catalogue of Microorganisms (GCM) 10K type strain sequencing project: providing services to taxonomists for standard genome sequencing and annotation.</title>
        <authorList>
            <consortium name="The Broad Institute Genomics Platform"/>
            <consortium name="The Broad Institute Genome Sequencing Center for Infectious Disease"/>
            <person name="Wu L."/>
            <person name="Ma J."/>
        </authorList>
    </citation>
    <scope>NUCLEOTIDE SEQUENCE [LARGE SCALE GENOMIC DNA]</scope>
    <source>
        <strain evidence="3">NBRC 112502</strain>
    </source>
</reference>
<sequence length="348" mass="35007">MSENVRLHLLRWCVLCAGLAVFAGNGAQAAPAVGWVAAVAVMQTPRISGFASEQPGGLVTVASAQSGIVATLDVLPGQAVAAGQKIARLGGPQITAAMVQAQGVVLDAKAAQHAAEISLTAEQQKLRQHLSTLQLVAQAKAALAAAMARSATAAANLAALREDVILRSPLAGVVQSVQTANGDLLAAGQAAATIQPASGTWLRAVFYNAAAADIAPGTTGLFTPGNGGDPVPVSVRGALGAVQPDGGLPVALIPGAPLAPGIFGTVTLTLPARAETIVPADALILDKGQWWVMLHTAQGDHPAAVVPGPAQGDDTVIKSGLKPGEDVVVVNAYLLYHRGIAALYQPPD</sequence>
<organism evidence="2 3">
    <name type="scientific">Acidocella aquatica</name>
    <dbReference type="NCBI Taxonomy" id="1922313"/>
    <lineage>
        <taxon>Bacteria</taxon>
        <taxon>Pseudomonadati</taxon>
        <taxon>Pseudomonadota</taxon>
        <taxon>Alphaproteobacteria</taxon>
        <taxon>Acetobacterales</taxon>
        <taxon>Acidocellaceae</taxon>
        <taxon>Acidocella</taxon>
    </lineage>
</organism>
<feature type="signal peptide" evidence="1">
    <location>
        <begin position="1"/>
        <end position="29"/>
    </location>
</feature>
<name>A0ABQ6A906_9PROT</name>
<accession>A0ABQ6A906</accession>
<keyword evidence="1" id="KW-0732">Signal</keyword>
<evidence type="ECO:0000313" key="2">
    <source>
        <dbReference type="EMBL" id="GLR67072.1"/>
    </source>
</evidence>
<evidence type="ECO:0000313" key="3">
    <source>
        <dbReference type="Proteomes" id="UP001156641"/>
    </source>
</evidence>
<dbReference type="PANTHER" id="PTHR30469:SF15">
    <property type="entry name" value="HLYD FAMILY OF SECRETION PROTEINS"/>
    <property type="match status" value="1"/>
</dbReference>
<dbReference type="RefSeq" id="WP_284257784.1">
    <property type="nucleotide sequence ID" value="NZ_BSOS01000049.1"/>
</dbReference>
<comment type="caution">
    <text evidence="2">The sequence shown here is derived from an EMBL/GenBank/DDBJ whole genome shotgun (WGS) entry which is preliminary data.</text>
</comment>
<dbReference type="PANTHER" id="PTHR30469">
    <property type="entry name" value="MULTIDRUG RESISTANCE PROTEIN MDTA"/>
    <property type="match status" value="1"/>
</dbReference>
<dbReference type="Gene3D" id="2.40.420.20">
    <property type="match status" value="1"/>
</dbReference>
<evidence type="ECO:0008006" key="4">
    <source>
        <dbReference type="Google" id="ProtNLM"/>
    </source>
</evidence>
<gene>
    <name evidence="2" type="ORF">GCM10010909_17530</name>
</gene>
<feature type="chain" id="PRO_5047322308" description="RND efflux pump membrane fusion protein barrel-sandwich domain-containing protein" evidence="1">
    <location>
        <begin position="30"/>
        <end position="348"/>
    </location>
</feature>
<dbReference type="EMBL" id="BSOS01000049">
    <property type="protein sequence ID" value="GLR67072.1"/>
    <property type="molecule type" value="Genomic_DNA"/>
</dbReference>
<evidence type="ECO:0000256" key="1">
    <source>
        <dbReference type="SAM" id="SignalP"/>
    </source>
</evidence>
<proteinExistence type="predicted"/>
<dbReference type="Gene3D" id="1.10.287.470">
    <property type="entry name" value="Helix hairpin bin"/>
    <property type="match status" value="1"/>
</dbReference>
<dbReference type="SUPFAM" id="SSF111369">
    <property type="entry name" value="HlyD-like secretion proteins"/>
    <property type="match status" value="1"/>
</dbReference>